<organism evidence="1 2">
    <name type="scientific">Phytophthora fragariaefolia</name>
    <dbReference type="NCBI Taxonomy" id="1490495"/>
    <lineage>
        <taxon>Eukaryota</taxon>
        <taxon>Sar</taxon>
        <taxon>Stramenopiles</taxon>
        <taxon>Oomycota</taxon>
        <taxon>Peronosporomycetes</taxon>
        <taxon>Peronosporales</taxon>
        <taxon>Peronosporaceae</taxon>
        <taxon>Phytophthora</taxon>
    </lineage>
</organism>
<comment type="caution">
    <text evidence="1">The sequence shown here is derived from an EMBL/GenBank/DDBJ whole genome shotgun (WGS) entry which is preliminary data.</text>
</comment>
<evidence type="ECO:0000313" key="1">
    <source>
        <dbReference type="EMBL" id="GMF37291.1"/>
    </source>
</evidence>
<reference evidence="1" key="1">
    <citation type="submission" date="2023-04" db="EMBL/GenBank/DDBJ databases">
        <title>Phytophthora fragariaefolia NBRC 109709.</title>
        <authorList>
            <person name="Ichikawa N."/>
            <person name="Sato H."/>
            <person name="Tonouchi N."/>
        </authorList>
    </citation>
    <scope>NUCLEOTIDE SEQUENCE</scope>
    <source>
        <strain evidence="1">NBRC 109709</strain>
    </source>
</reference>
<evidence type="ECO:0000313" key="2">
    <source>
        <dbReference type="Proteomes" id="UP001165121"/>
    </source>
</evidence>
<gene>
    <name evidence="1" type="ORF">Pfra01_001041200</name>
</gene>
<dbReference type="AlphaFoldDB" id="A0A9W7CSV0"/>
<accession>A0A9W7CSV0</accession>
<dbReference type="Proteomes" id="UP001165121">
    <property type="component" value="Unassembled WGS sequence"/>
</dbReference>
<sequence length="68" mass="7797">MYPLVRVAPMWRLSECVAQLHQQYVPPSIGFDLDPYIFMDDIDSSILAEFVSSTNLSDLEDEEQKSSQ</sequence>
<name>A0A9W7CSV0_9STRA</name>
<proteinExistence type="predicted"/>
<protein>
    <submittedName>
        <fullName evidence="1">Unnamed protein product</fullName>
    </submittedName>
</protein>
<keyword evidence="2" id="KW-1185">Reference proteome</keyword>
<dbReference type="EMBL" id="BSXT01000998">
    <property type="protein sequence ID" value="GMF37291.1"/>
    <property type="molecule type" value="Genomic_DNA"/>
</dbReference>